<dbReference type="PANTHER" id="PTHR42785:SF1">
    <property type="entry name" value="DNA TOPOISOMERASE"/>
    <property type="match status" value="1"/>
</dbReference>
<reference evidence="13 14" key="1">
    <citation type="journal article" date="2012" name="J. Bacteriol.">
        <title>Complete genome sequence of Mycoplasma wenyonii strain Massachusetts.</title>
        <authorList>
            <person name="Dos Santos A.P."/>
            <person name="Guimaraes A.M."/>
            <person name="do Nascimento N.C."/>
            <person name="Sanmiguel P.J."/>
            <person name="Messick J.B."/>
        </authorList>
    </citation>
    <scope>NUCLEOTIDE SEQUENCE [LARGE SCALE GENOMIC DNA]</scope>
    <source>
        <strain evidence="13 14">Massachusetts</strain>
    </source>
</reference>
<dbReference type="InterPro" id="IPR013824">
    <property type="entry name" value="Topo_IA_cen_sub1"/>
</dbReference>
<evidence type="ECO:0000256" key="2">
    <source>
        <dbReference type="ARBA" id="ARBA00009446"/>
    </source>
</evidence>
<dbReference type="GO" id="GO:0003917">
    <property type="term" value="F:DNA topoisomerase type I (single strand cut, ATP-independent) activity"/>
    <property type="evidence" value="ECO:0007669"/>
    <property type="project" value="UniProtKB-UniRule"/>
</dbReference>
<dbReference type="PROSITE" id="PS52039">
    <property type="entry name" value="TOPO_IA_2"/>
    <property type="match status" value="1"/>
</dbReference>
<feature type="domain" description="Topo IA-type catalytic" evidence="12">
    <location>
        <begin position="136"/>
        <end position="582"/>
    </location>
</feature>
<dbReference type="PROSITE" id="PS00396">
    <property type="entry name" value="TOPO_IA_1"/>
    <property type="match status" value="1"/>
</dbReference>
<evidence type="ECO:0000256" key="7">
    <source>
        <dbReference type="ARBA" id="ARBA00023029"/>
    </source>
</evidence>
<evidence type="ECO:0000256" key="3">
    <source>
        <dbReference type="ARBA" id="ARBA00022723"/>
    </source>
</evidence>
<feature type="site" description="Interaction with DNA" evidence="10">
    <location>
        <position position="146"/>
    </location>
</feature>
<keyword evidence="5" id="KW-0862">Zinc</keyword>
<dbReference type="GO" id="GO:0005694">
    <property type="term" value="C:chromosome"/>
    <property type="evidence" value="ECO:0007669"/>
    <property type="project" value="InterPro"/>
</dbReference>
<evidence type="ECO:0000256" key="4">
    <source>
        <dbReference type="ARBA" id="ARBA00022771"/>
    </source>
</evidence>
<feature type="site" description="Interaction with DNA" evidence="10">
    <location>
        <position position="150"/>
    </location>
</feature>
<dbReference type="SMART" id="SM00436">
    <property type="entry name" value="TOP1Bc"/>
    <property type="match status" value="1"/>
</dbReference>
<keyword evidence="7 10" id="KW-0799">Topoisomerase</keyword>
<dbReference type="InterPro" id="IPR000380">
    <property type="entry name" value="Topo_IA"/>
</dbReference>
<dbReference type="CDD" id="cd00186">
    <property type="entry name" value="TOP1Ac"/>
    <property type="match status" value="1"/>
</dbReference>
<organism evidence="13 14">
    <name type="scientific">Mycoplasma wenyonii (strain Massachusetts)</name>
    <name type="common">Eperythrozoon wenyonii</name>
    <dbReference type="NCBI Taxonomy" id="1197325"/>
    <lineage>
        <taxon>Bacteria</taxon>
        <taxon>Bacillati</taxon>
        <taxon>Mycoplasmatota</taxon>
        <taxon>Mollicutes</taxon>
        <taxon>Mycoplasmataceae</taxon>
        <taxon>Mycoplasma</taxon>
    </lineage>
</organism>
<evidence type="ECO:0000256" key="9">
    <source>
        <dbReference type="ARBA" id="ARBA00023235"/>
    </source>
</evidence>
<dbReference type="Gene3D" id="3.40.50.140">
    <property type="match status" value="1"/>
</dbReference>
<comment type="catalytic activity">
    <reaction evidence="1 10">
        <text>ATP-independent breakage of single-stranded DNA, followed by passage and rejoining.</text>
        <dbReference type="EC" id="5.6.2.1"/>
    </reaction>
</comment>
<dbReference type="Gene3D" id="1.10.290.10">
    <property type="entry name" value="Topoisomerase I, domain 4"/>
    <property type="match status" value="1"/>
</dbReference>
<dbReference type="SMART" id="SM00493">
    <property type="entry name" value="TOPRIM"/>
    <property type="match status" value="1"/>
</dbReference>
<proteinExistence type="inferred from homology"/>
<dbReference type="InterPro" id="IPR005733">
    <property type="entry name" value="TopoI_bac-type"/>
</dbReference>
<dbReference type="Proteomes" id="UP000009005">
    <property type="component" value="Chromosome"/>
</dbReference>
<evidence type="ECO:0000256" key="8">
    <source>
        <dbReference type="ARBA" id="ARBA00023125"/>
    </source>
</evidence>
<dbReference type="NCBIfam" id="TIGR01051">
    <property type="entry name" value="topA_bact"/>
    <property type="match status" value="1"/>
</dbReference>
<dbReference type="InterPro" id="IPR013826">
    <property type="entry name" value="Topo_IA_cen_sub3"/>
</dbReference>
<dbReference type="Gene3D" id="3.30.65.10">
    <property type="entry name" value="Bacterial Topoisomerase I, domain 1"/>
    <property type="match status" value="2"/>
</dbReference>
<dbReference type="SUPFAM" id="SSF57783">
    <property type="entry name" value="Zinc beta-ribbon"/>
    <property type="match status" value="1"/>
</dbReference>
<dbReference type="STRING" id="1197325.WEN_03385"/>
<keyword evidence="4" id="KW-0863">Zinc-finger</keyword>
<dbReference type="EMBL" id="CP003703">
    <property type="protein sequence ID" value="AFN65454.1"/>
    <property type="molecule type" value="Genomic_DNA"/>
</dbReference>
<feature type="region of interest" description="Interaction with DNA" evidence="10">
    <location>
        <begin position="169"/>
        <end position="174"/>
    </location>
</feature>
<dbReference type="HOGENOM" id="CLU_002929_4_3_14"/>
<feature type="domain" description="Toprim" evidence="11">
    <location>
        <begin position="2"/>
        <end position="120"/>
    </location>
</feature>
<evidence type="ECO:0000256" key="1">
    <source>
        <dbReference type="ARBA" id="ARBA00000213"/>
    </source>
</evidence>
<feature type="active site" description="O-(5'-phospho-DNA)-tyrosine intermediate" evidence="10">
    <location>
        <position position="314"/>
    </location>
</feature>
<keyword evidence="14" id="KW-1185">Reference proteome</keyword>
<comment type="subunit">
    <text evidence="10">Monomer.</text>
</comment>
<evidence type="ECO:0000256" key="10">
    <source>
        <dbReference type="HAMAP-Rule" id="MF_00952"/>
    </source>
</evidence>
<evidence type="ECO:0000259" key="11">
    <source>
        <dbReference type="PROSITE" id="PS50880"/>
    </source>
</evidence>
<dbReference type="EC" id="5.6.2.1" evidence="10"/>
<evidence type="ECO:0000313" key="14">
    <source>
        <dbReference type="Proteomes" id="UP000009005"/>
    </source>
</evidence>
<comment type="caution">
    <text evidence="10">Lacks conserved residue(s) required for the propagation of feature annotation.</text>
</comment>
<dbReference type="InterPro" id="IPR023406">
    <property type="entry name" value="Topo_IA_AS"/>
</dbReference>
<comment type="similarity">
    <text evidence="2 10">Belongs to the type IA topoisomerase family.</text>
</comment>
<dbReference type="InterPro" id="IPR003601">
    <property type="entry name" value="Topo_IA_2"/>
</dbReference>
<keyword evidence="6" id="KW-0460">Magnesium</keyword>
<dbReference type="KEGG" id="mwe:WEN_03385"/>
<dbReference type="GO" id="GO:0003677">
    <property type="term" value="F:DNA binding"/>
    <property type="evidence" value="ECO:0007669"/>
    <property type="project" value="UniProtKB-KW"/>
</dbReference>
<dbReference type="InterPro" id="IPR006171">
    <property type="entry name" value="TOPRIM_dom"/>
</dbReference>
<dbReference type="InterPro" id="IPR023405">
    <property type="entry name" value="Topo_IA_core_domain"/>
</dbReference>
<name>I6YMB4_MYCWM</name>
<protein>
    <recommendedName>
        <fullName evidence="10">DNA topoisomerase 1</fullName>
        <ecNumber evidence="10">5.6.2.1</ecNumber>
    </recommendedName>
    <alternativeName>
        <fullName evidence="10">DNA topoisomerase I</fullName>
    </alternativeName>
</protein>
<dbReference type="OrthoDB" id="9804262at2"/>
<feature type="site" description="Interaction with DNA" evidence="10">
    <location>
        <position position="316"/>
    </location>
</feature>
<dbReference type="InterPro" id="IPR013498">
    <property type="entry name" value="Topo_IA_Znf"/>
</dbReference>
<evidence type="ECO:0000313" key="13">
    <source>
        <dbReference type="EMBL" id="AFN65454.1"/>
    </source>
</evidence>
<dbReference type="PROSITE" id="PS50880">
    <property type="entry name" value="TOPRIM"/>
    <property type="match status" value="1"/>
</dbReference>
<dbReference type="InterPro" id="IPR028612">
    <property type="entry name" value="Topoisom_1_IA"/>
</dbReference>
<keyword evidence="9 10" id="KW-0413">Isomerase</keyword>
<dbReference type="AlphaFoldDB" id="I6YMB4"/>
<dbReference type="Pfam" id="PF01131">
    <property type="entry name" value="Topoisom_bac"/>
    <property type="match status" value="1"/>
</dbReference>
<feature type="site" description="Interaction with DNA" evidence="10">
    <location>
        <position position="514"/>
    </location>
</feature>
<evidence type="ECO:0000256" key="6">
    <source>
        <dbReference type="ARBA" id="ARBA00022842"/>
    </source>
</evidence>
<dbReference type="PATRIC" id="fig|1197325.3.peg.730"/>
<dbReference type="InterPro" id="IPR013825">
    <property type="entry name" value="Topo_IA_cen_sub2"/>
</dbReference>
<evidence type="ECO:0000256" key="5">
    <source>
        <dbReference type="ARBA" id="ARBA00022833"/>
    </source>
</evidence>
<dbReference type="GO" id="GO:0008270">
    <property type="term" value="F:zinc ion binding"/>
    <property type="evidence" value="ECO:0007669"/>
    <property type="project" value="UniProtKB-KW"/>
</dbReference>
<dbReference type="Gene3D" id="2.70.20.10">
    <property type="entry name" value="Topoisomerase I, domain 3"/>
    <property type="match status" value="1"/>
</dbReference>
<dbReference type="InterPro" id="IPR013497">
    <property type="entry name" value="Topo_IA_cen"/>
</dbReference>
<dbReference type="PRINTS" id="PR00417">
    <property type="entry name" value="PRTPISMRASEI"/>
</dbReference>
<dbReference type="SMART" id="SM00437">
    <property type="entry name" value="TOP1Ac"/>
    <property type="match status" value="1"/>
</dbReference>
<dbReference type="Pfam" id="PF01396">
    <property type="entry name" value="Zn_ribbon_Top1"/>
    <property type="match status" value="3"/>
</dbReference>
<feature type="site" description="Interaction with DNA" evidence="10">
    <location>
        <position position="33"/>
    </location>
</feature>
<dbReference type="PANTHER" id="PTHR42785">
    <property type="entry name" value="DNA TOPOISOMERASE, TYPE IA, CORE"/>
    <property type="match status" value="1"/>
</dbReference>
<dbReference type="HAMAP" id="MF_00952">
    <property type="entry name" value="Topoisom_1_prok"/>
    <property type="match status" value="1"/>
</dbReference>
<dbReference type="GO" id="GO:0006265">
    <property type="term" value="P:DNA topological change"/>
    <property type="evidence" value="ECO:0007669"/>
    <property type="project" value="UniProtKB-UniRule"/>
</dbReference>
<dbReference type="Pfam" id="PF01751">
    <property type="entry name" value="Toprim"/>
    <property type="match status" value="1"/>
</dbReference>
<dbReference type="InterPro" id="IPR003602">
    <property type="entry name" value="Topo_IA_DNA-bd_dom"/>
</dbReference>
<keyword evidence="3" id="KW-0479">Metal-binding</keyword>
<dbReference type="SUPFAM" id="SSF56712">
    <property type="entry name" value="Prokaryotic type I DNA topoisomerase"/>
    <property type="match status" value="1"/>
</dbReference>
<gene>
    <name evidence="10" type="primary">topA</name>
    <name evidence="13" type="ordered locus">WEN_03385</name>
</gene>
<feature type="site" description="Interaction with DNA" evidence="10">
    <location>
        <position position="155"/>
    </location>
</feature>
<evidence type="ECO:0000259" key="12">
    <source>
        <dbReference type="PROSITE" id="PS52039"/>
    </source>
</evidence>
<comment type="function">
    <text evidence="10">Releases the supercoiling and torsional tension of DNA, which is introduced during the DNA replication and transcription, by transiently cleaving and rejoining one strand of the DNA duplex. Introduces a single-strand break via transesterification at a target site in duplex DNA. The scissile phosphodiester is attacked by the catalytic tyrosine of the enzyme, resulting in the formation of a DNA-(5'-phosphotyrosyl)-enzyme intermediate and the expulsion of a 3'-OH DNA strand. The free DNA strand then undergoes passage around the unbroken strand, thus removing DNA supercoils. Finally, in the religation step, the DNA 3'-OH attacks the covalent intermediate to expel the active-site tyrosine and restore the DNA phosphodiester backbone.</text>
</comment>
<dbReference type="Gene3D" id="1.10.460.10">
    <property type="entry name" value="Topoisomerase I, domain 2"/>
    <property type="match status" value="1"/>
</dbReference>
<sequence length="725" mass="83409">MADLMFIESPAKMKSISRYLAGTEIELFATYGHIREIKKNWIGRGEGMFNPQWDDSKRTVELDNKKVPIIEAIKRKASKASKIYLATDPDREGEAISWHIYSILNGEDKRKCSRAVFNEITEKAIKASLQNTREIDQAIINSYLARVLLDRLIGYKLSDYTRKKVGGASAGRVQSIALKFLVDREDEIKSFKKESWFVLKVELKNGLTLSTIQLNPEILSQVKLFKEQKRGIVWFQTKEDVEKLAKTLELNYRLVKIGEARKESINPPEALKTSSLYETAINKLGMRAAMVTQTAQKLYEGIPLGKESIALITYPRTDKTDLSEDFVSELKQYISAKYSEKYVSSDQDKKSRVVKKDKLVQGAHEGIRPVDLTMTPEKLEKYISPTTPEYKLYKLIWAITLSSFCSPAKNERKSYTFENNKNLFSVTKTTEIFDGFKKILREYGFSQEQEGEKTNLFEKLEEGQDYPKKQENIVEESTSPPSKYSEASLIKALEGKGIGRPSTYPVVTNIIKTRNYATFAKSKFEITELGYRVSKDLDKNFSNFISYDYTRLMEEELDNISQSKTDWKSFLQQVSEAWTKSFEKADKFEWVEDRVCPECKEKLVYRHTKWGKRFIGCTGFPACKYSEFPKEEPPEKLDTLCPNCKTNLVKKVSRKTGKTFNACPNFPKCTYIEGRKEKGKSEFVEGKSCPKCSGKLVYKYSTKRNSRFISCSNYPRCRHIESAED</sequence>
<accession>I6YMB4</accession>
<keyword evidence="8 10" id="KW-0238">DNA-binding</keyword>